<comment type="subcellular location">
    <subcellularLocation>
        <location evidence="5">Cytoplasm</location>
    </subcellularLocation>
</comment>
<dbReference type="PROSITE" id="PS51186">
    <property type="entry name" value="GNAT"/>
    <property type="match status" value="1"/>
</dbReference>
<dbReference type="NCBIfam" id="TIGR01575">
    <property type="entry name" value="rimI"/>
    <property type="match status" value="1"/>
</dbReference>
<evidence type="ECO:0000256" key="2">
    <source>
        <dbReference type="ARBA" id="ARBA00022490"/>
    </source>
</evidence>
<dbReference type="RefSeq" id="WP_132290593.1">
    <property type="nucleotide sequence ID" value="NZ_SMFU01000008.1"/>
</dbReference>
<evidence type="ECO:0000313" key="8">
    <source>
        <dbReference type="Proteomes" id="UP000294546"/>
    </source>
</evidence>
<dbReference type="InterPro" id="IPR050680">
    <property type="entry name" value="YpeA/RimI_acetyltransf"/>
</dbReference>
<dbReference type="OrthoDB" id="9796919at2"/>
<dbReference type="AlphaFoldDB" id="A0A4V2PDY4"/>
<sequence>MVELRRASLADLDTIHKLDDRSFHEAWSEKQWHGMLSNPKRFRCWLQDLDGRPLGFLLFGVVLDEAELLRIGVDPAHQGEGRATAMLESGQTLLEAEGVASFHLEVRESNSVAQHLYHRCGWQQTGRRRNYYNDEEGSEDALLFSRYLD</sequence>
<evidence type="ECO:0000256" key="5">
    <source>
        <dbReference type="RuleBase" id="RU363094"/>
    </source>
</evidence>
<protein>
    <recommendedName>
        <fullName evidence="5">[Ribosomal protein bS18]-alanine N-acetyltransferase</fullName>
        <ecNumber evidence="5">2.3.1.266</ecNumber>
    </recommendedName>
</protein>
<comment type="similarity">
    <text evidence="1 5">Belongs to the acetyltransferase family. RimI subfamily.</text>
</comment>
<comment type="function">
    <text evidence="5">Acetylates the N-terminal alanine of ribosomal protein bS18.</text>
</comment>
<dbReference type="PANTHER" id="PTHR43420:SF44">
    <property type="entry name" value="ACETYLTRANSFERASE YPEA"/>
    <property type="match status" value="1"/>
</dbReference>
<keyword evidence="2 5" id="KW-0963">Cytoplasm</keyword>
<reference evidence="7 8" key="1">
    <citation type="submission" date="2019-03" db="EMBL/GenBank/DDBJ databases">
        <title>Genomic Encyclopedia of Archaeal and Bacterial Type Strains, Phase II (KMG-II): from individual species to whole genera.</title>
        <authorList>
            <person name="Goeker M."/>
        </authorList>
    </citation>
    <scope>NUCLEOTIDE SEQUENCE [LARGE SCALE GENOMIC DNA]</scope>
    <source>
        <strain evidence="7 8">DSM 27697</strain>
    </source>
</reference>
<dbReference type="InterPro" id="IPR000182">
    <property type="entry name" value="GNAT_dom"/>
</dbReference>
<dbReference type="SUPFAM" id="SSF55729">
    <property type="entry name" value="Acyl-CoA N-acyltransferases (Nat)"/>
    <property type="match status" value="1"/>
</dbReference>
<gene>
    <name evidence="7" type="ORF">CLV83_1756</name>
</gene>
<keyword evidence="3 7" id="KW-0808">Transferase</keyword>
<dbReference type="GO" id="GO:0005737">
    <property type="term" value="C:cytoplasm"/>
    <property type="evidence" value="ECO:0007669"/>
    <property type="project" value="UniProtKB-SubCell"/>
</dbReference>
<organism evidence="7 8">
    <name type="scientific">Marinobacterium mangrovicola</name>
    <dbReference type="NCBI Taxonomy" id="1476959"/>
    <lineage>
        <taxon>Bacteria</taxon>
        <taxon>Pseudomonadati</taxon>
        <taxon>Pseudomonadota</taxon>
        <taxon>Gammaproteobacteria</taxon>
        <taxon>Oceanospirillales</taxon>
        <taxon>Oceanospirillaceae</taxon>
        <taxon>Marinobacterium</taxon>
    </lineage>
</organism>
<evidence type="ECO:0000256" key="3">
    <source>
        <dbReference type="ARBA" id="ARBA00022679"/>
    </source>
</evidence>
<dbReference type="GO" id="GO:0008999">
    <property type="term" value="F:protein-N-terminal-alanine acetyltransferase activity"/>
    <property type="evidence" value="ECO:0007669"/>
    <property type="project" value="UniProtKB-EC"/>
</dbReference>
<dbReference type="Pfam" id="PF00583">
    <property type="entry name" value="Acetyltransf_1"/>
    <property type="match status" value="1"/>
</dbReference>
<dbReference type="Gene3D" id="3.40.630.30">
    <property type="match status" value="1"/>
</dbReference>
<evidence type="ECO:0000259" key="6">
    <source>
        <dbReference type="PROSITE" id="PS51186"/>
    </source>
</evidence>
<dbReference type="InterPro" id="IPR006464">
    <property type="entry name" value="AcTrfase_RimI/Ard1"/>
</dbReference>
<name>A0A4V2PDY4_9GAMM</name>
<dbReference type="Proteomes" id="UP000294546">
    <property type="component" value="Unassembled WGS sequence"/>
</dbReference>
<dbReference type="PANTHER" id="PTHR43420">
    <property type="entry name" value="ACETYLTRANSFERASE"/>
    <property type="match status" value="1"/>
</dbReference>
<evidence type="ECO:0000256" key="1">
    <source>
        <dbReference type="ARBA" id="ARBA00005395"/>
    </source>
</evidence>
<dbReference type="InterPro" id="IPR016181">
    <property type="entry name" value="Acyl_CoA_acyltransferase"/>
</dbReference>
<keyword evidence="4" id="KW-0012">Acyltransferase</keyword>
<dbReference type="CDD" id="cd04301">
    <property type="entry name" value="NAT_SF"/>
    <property type="match status" value="1"/>
</dbReference>
<proteinExistence type="inferred from homology"/>
<dbReference type="EC" id="2.3.1.266" evidence="5"/>
<feature type="domain" description="N-acetyltransferase" evidence="6">
    <location>
        <begin position="2"/>
        <end position="149"/>
    </location>
</feature>
<evidence type="ECO:0000313" key="7">
    <source>
        <dbReference type="EMBL" id="TCK06906.1"/>
    </source>
</evidence>
<accession>A0A4V2PDY4</accession>
<keyword evidence="8" id="KW-1185">Reference proteome</keyword>
<dbReference type="EMBL" id="SMFU01000008">
    <property type="protein sequence ID" value="TCK06906.1"/>
    <property type="molecule type" value="Genomic_DNA"/>
</dbReference>
<comment type="caution">
    <text evidence="7">The sequence shown here is derived from an EMBL/GenBank/DDBJ whole genome shotgun (WGS) entry which is preliminary data.</text>
</comment>
<evidence type="ECO:0000256" key="4">
    <source>
        <dbReference type="ARBA" id="ARBA00023315"/>
    </source>
</evidence>
<comment type="catalytic activity">
    <reaction evidence="5">
        <text>N-terminal L-alanyl-[ribosomal protein bS18] + acetyl-CoA = N-terminal N(alpha)-acetyl-L-alanyl-[ribosomal protein bS18] + CoA + H(+)</text>
        <dbReference type="Rhea" id="RHEA:43756"/>
        <dbReference type="Rhea" id="RHEA-COMP:10676"/>
        <dbReference type="Rhea" id="RHEA-COMP:10677"/>
        <dbReference type="ChEBI" id="CHEBI:15378"/>
        <dbReference type="ChEBI" id="CHEBI:57287"/>
        <dbReference type="ChEBI" id="CHEBI:57288"/>
        <dbReference type="ChEBI" id="CHEBI:64718"/>
        <dbReference type="ChEBI" id="CHEBI:83683"/>
        <dbReference type="EC" id="2.3.1.266"/>
    </reaction>
</comment>